<protein>
    <submittedName>
        <fullName evidence="1">Uncharacterized protein</fullName>
    </submittedName>
</protein>
<evidence type="ECO:0000313" key="1">
    <source>
        <dbReference type="EMBL" id="PXX44890.1"/>
    </source>
</evidence>
<dbReference type="AlphaFoldDB" id="A0A318JD67"/>
<gene>
    <name evidence="1" type="ORF">DFR42_102102</name>
</gene>
<keyword evidence="2" id="KW-1185">Reference proteome</keyword>
<accession>A0A318JD67</accession>
<reference evidence="1 2" key="1">
    <citation type="submission" date="2018-05" db="EMBL/GenBank/DDBJ databases">
        <title>Genomic Encyclopedia of Type Strains, Phase IV (KMG-IV): sequencing the most valuable type-strain genomes for metagenomic binning, comparative biology and taxonomic classification.</title>
        <authorList>
            <person name="Goeker M."/>
        </authorList>
    </citation>
    <scope>NUCLEOTIDE SEQUENCE [LARGE SCALE GENOMIC DNA]</scope>
    <source>
        <strain evidence="1 2">DSM 19792</strain>
    </source>
</reference>
<name>A0A318JD67_9BURK</name>
<organism evidence="1 2">
    <name type="scientific">Undibacterium pigrum</name>
    <dbReference type="NCBI Taxonomy" id="401470"/>
    <lineage>
        <taxon>Bacteria</taxon>
        <taxon>Pseudomonadati</taxon>
        <taxon>Pseudomonadota</taxon>
        <taxon>Betaproteobacteria</taxon>
        <taxon>Burkholderiales</taxon>
        <taxon>Oxalobacteraceae</taxon>
        <taxon>Undibacterium</taxon>
    </lineage>
</organism>
<dbReference type="EMBL" id="QJKB01000002">
    <property type="protein sequence ID" value="PXX44890.1"/>
    <property type="molecule type" value="Genomic_DNA"/>
</dbReference>
<sequence>MASLASWSRSTLALIMAWQRYSAGSAISSMKLERCTSGKSWKFVSHAREGSAGSAVLDLFSQSSIIWFVLQTSFR</sequence>
<dbReference type="Proteomes" id="UP000247792">
    <property type="component" value="Unassembled WGS sequence"/>
</dbReference>
<evidence type="ECO:0000313" key="2">
    <source>
        <dbReference type="Proteomes" id="UP000247792"/>
    </source>
</evidence>
<proteinExistence type="predicted"/>
<comment type="caution">
    <text evidence="1">The sequence shown here is derived from an EMBL/GenBank/DDBJ whole genome shotgun (WGS) entry which is preliminary data.</text>
</comment>